<dbReference type="RefSeq" id="WP_168101189.1">
    <property type="nucleotide sequence ID" value="NZ_JAATEN010000005.1"/>
</dbReference>
<dbReference type="Gene3D" id="2.160.20.10">
    <property type="entry name" value="Single-stranded right-handed beta-helix, Pectin lyase-like"/>
    <property type="match status" value="1"/>
</dbReference>
<comment type="caution">
    <text evidence="1">The sequence shown here is derived from an EMBL/GenBank/DDBJ whole genome shotgun (WGS) entry which is preliminary data.</text>
</comment>
<dbReference type="SUPFAM" id="SSF51126">
    <property type="entry name" value="Pectin lyase-like"/>
    <property type="match status" value="1"/>
</dbReference>
<protein>
    <recommendedName>
        <fullName evidence="3">Pectate lyase superfamily protein domain-containing protein</fullName>
    </recommendedName>
</protein>
<accession>A0ABX1BZ23</accession>
<dbReference type="InterPro" id="IPR011050">
    <property type="entry name" value="Pectin_lyase_fold/virulence"/>
</dbReference>
<dbReference type="Proteomes" id="UP000695264">
    <property type="component" value="Unassembled WGS sequence"/>
</dbReference>
<dbReference type="EMBL" id="JAATEN010000005">
    <property type="protein sequence ID" value="NJQ00579.1"/>
    <property type="molecule type" value="Genomic_DNA"/>
</dbReference>
<proteinExistence type="predicted"/>
<reference evidence="1 2" key="1">
    <citation type="submission" date="2020-03" db="EMBL/GenBank/DDBJ databases">
        <title>WGS of actinomycetes isolated from Thailand.</title>
        <authorList>
            <person name="Thawai C."/>
        </authorList>
    </citation>
    <scope>NUCLEOTIDE SEQUENCE [LARGE SCALE GENOMIC DNA]</scope>
    <source>
        <strain evidence="1 2">PLAI 1-29</strain>
    </source>
</reference>
<gene>
    <name evidence="1" type="ORF">HCK00_08500</name>
</gene>
<evidence type="ECO:0000313" key="1">
    <source>
        <dbReference type="EMBL" id="NJQ00579.1"/>
    </source>
</evidence>
<evidence type="ECO:0008006" key="3">
    <source>
        <dbReference type="Google" id="ProtNLM"/>
    </source>
</evidence>
<evidence type="ECO:0000313" key="2">
    <source>
        <dbReference type="Proteomes" id="UP000695264"/>
    </source>
</evidence>
<dbReference type="InterPro" id="IPR012334">
    <property type="entry name" value="Pectin_lyas_fold"/>
</dbReference>
<sequence length="402" mass="43751">MPVYVPTADEFNALSARVTAVERPWEIVVTEGFNSDAVDAAMARALGDRRGTAAKYTVILPPGEYHLTRPLIPASTTGQLDGLSIRGYGKRTTFVNWDASGGTLISAIKLLRFFTISGMTVASTNAANSFAYLWSTTPGTYNEGWTVSDMEFQGPWVRVFGLDGDATANLNSEFIFDNVYTATNSVFSDAFFRSGGISGTYNAQNQFVNYWVRDCCLTLSSGTVFRFDRGGSIRVSRGSWSAASGSSGPITWFSMPLTNPNNRAATQLSVRGVRFEPKAANHLVIDCNWASGSVTFADCSDLASAQNDAARSWNLHRYSGADFWGIGGSMPTVRYRQHQGVGYHLYSGPAVTRGNITYDGCYFWRGTSGQATTATEALRWTSGAPRYRFTDCDNVPNATNIP</sequence>
<name>A0ABX1BZ23_9ACTN</name>
<keyword evidence="2" id="KW-1185">Reference proteome</keyword>
<organism evidence="1 2">
    <name type="scientific">Streptomyces zingiberis</name>
    <dbReference type="NCBI Taxonomy" id="2053010"/>
    <lineage>
        <taxon>Bacteria</taxon>
        <taxon>Bacillati</taxon>
        <taxon>Actinomycetota</taxon>
        <taxon>Actinomycetes</taxon>
        <taxon>Kitasatosporales</taxon>
        <taxon>Streptomycetaceae</taxon>
        <taxon>Streptomyces</taxon>
    </lineage>
</organism>